<accession>A0ABY5WE33</accession>
<evidence type="ECO:0000256" key="1">
    <source>
        <dbReference type="SAM" id="Phobius"/>
    </source>
</evidence>
<gene>
    <name evidence="2" type="ORF">Dfulv_23820</name>
</gene>
<keyword evidence="1" id="KW-0472">Membrane</keyword>
<name>A0ABY5WE33_9ACTN</name>
<dbReference type="Proteomes" id="UP001059617">
    <property type="component" value="Chromosome"/>
</dbReference>
<sequence>MAVWTAIGYLAGDHISVLESALHRYEWYAVAAAAVLALSFVVLRRIRRHR</sequence>
<dbReference type="RefSeq" id="WP_259866947.1">
    <property type="nucleotide sequence ID" value="NZ_BAAAST010000173.1"/>
</dbReference>
<dbReference type="EMBL" id="CP073720">
    <property type="protein sequence ID" value="UWP87101.1"/>
    <property type="molecule type" value="Genomic_DNA"/>
</dbReference>
<evidence type="ECO:0000313" key="2">
    <source>
        <dbReference type="EMBL" id="UWP87101.1"/>
    </source>
</evidence>
<keyword evidence="1" id="KW-1133">Transmembrane helix</keyword>
<evidence type="ECO:0000313" key="3">
    <source>
        <dbReference type="Proteomes" id="UP001059617"/>
    </source>
</evidence>
<protein>
    <recommendedName>
        <fullName evidence="4">DedA family protein</fullName>
    </recommendedName>
</protein>
<keyword evidence="1" id="KW-0812">Transmembrane</keyword>
<organism evidence="2 3">
    <name type="scientific">Dactylosporangium fulvum</name>
    <dbReference type="NCBI Taxonomy" id="53359"/>
    <lineage>
        <taxon>Bacteria</taxon>
        <taxon>Bacillati</taxon>
        <taxon>Actinomycetota</taxon>
        <taxon>Actinomycetes</taxon>
        <taxon>Micromonosporales</taxon>
        <taxon>Micromonosporaceae</taxon>
        <taxon>Dactylosporangium</taxon>
    </lineage>
</organism>
<evidence type="ECO:0008006" key="4">
    <source>
        <dbReference type="Google" id="ProtNLM"/>
    </source>
</evidence>
<feature type="transmembrane region" description="Helical" evidence="1">
    <location>
        <begin position="25"/>
        <end position="43"/>
    </location>
</feature>
<reference evidence="2" key="1">
    <citation type="submission" date="2021-04" db="EMBL/GenBank/DDBJ databases">
        <authorList>
            <person name="Hartkoorn R.C."/>
            <person name="Beaudoing E."/>
            <person name="Hot D."/>
        </authorList>
    </citation>
    <scope>NUCLEOTIDE SEQUENCE</scope>
    <source>
        <strain evidence="2">NRRL B-16292</strain>
    </source>
</reference>
<keyword evidence="3" id="KW-1185">Reference proteome</keyword>
<proteinExistence type="predicted"/>
<reference evidence="2" key="2">
    <citation type="submission" date="2022-09" db="EMBL/GenBank/DDBJ databases">
        <title>Biosynthetic gene clusters of Dactylosporangioum fulvum.</title>
        <authorList>
            <person name="Caradec T."/>
        </authorList>
    </citation>
    <scope>NUCLEOTIDE SEQUENCE</scope>
    <source>
        <strain evidence="2">NRRL B-16292</strain>
    </source>
</reference>